<protein>
    <submittedName>
        <fullName evidence="2">Diguanylate cyclase</fullName>
    </submittedName>
</protein>
<dbReference type="KEGG" id="psyo:PB01_01425"/>
<evidence type="ECO:0000259" key="1">
    <source>
        <dbReference type="PROSITE" id="PS50887"/>
    </source>
</evidence>
<reference evidence="2 3" key="1">
    <citation type="submission" date="2018-07" db="EMBL/GenBank/DDBJ databases">
        <title>Complete genome sequence of Psychrobacillus sp. PB01, isolated from iceberg, and comparative genome analysis of Psychrobacillus strains.</title>
        <authorList>
            <person name="Lee P.C."/>
        </authorList>
    </citation>
    <scope>NUCLEOTIDE SEQUENCE [LARGE SCALE GENOMIC DNA]</scope>
    <source>
        <strain evidence="2 3">PB01</strain>
    </source>
</reference>
<organism evidence="2 3">
    <name type="scientific">Psychrobacillus glaciei</name>
    <dbReference type="NCBI Taxonomy" id="2283160"/>
    <lineage>
        <taxon>Bacteria</taxon>
        <taxon>Bacillati</taxon>
        <taxon>Bacillota</taxon>
        <taxon>Bacilli</taxon>
        <taxon>Bacillales</taxon>
        <taxon>Bacillaceae</taxon>
        <taxon>Psychrobacillus</taxon>
    </lineage>
</organism>
<dbReference type="EMBL" id="CP031223">
    <property type="protein sequence ID" value="QFF97579.1"/>
    <property type="molecule type" value="Genomic_DNA"/>
</dbReference>
<dbReference type="Gene3D" id="3.30.70.270">
    <property type="match status" value="1"/>
</dbReference>
<dbReference type="SMART" id="SM00086">
    <property type="entry name" value="PAC"/>
    <property type="match status" value="1"/>
</dbReference>
<dbReference type="InterPro" id="IPR043128">
    <property type="entry name" value="Rev_trsase/Diguanyl_cyclase"/>
</dbReference>
<keyword evidence="3" id="KW-1185">Reference proteome</keyword>
<evidence type="ECO:0000313" key="2">
    <source>
        <dbReference type="EMBL" id="QFF97579.1"/>
    </source>
</evidence>
<feature type="domain" description="GGDEF" evidence="1">
    <location>
        <begin position="188"/>
        <end position="320"/>
    </location>
</feature>
<dbReference type="SUPFAM" id="SSF55785">
    <property type="entry name" value="PYP-like sensor domain (PAS domain)"/>
    <property type="match status" value="1"/>
</dbReference>
<dbReference type="Pfam" id="PF00990">
    <property type="entry name" value="GGDEF"/>
    <property type="match status" value="1"/>
</dbReference>
<dbReference type="InterPro" id="IPR000160">
    <property type="entry name" value="GGDEF_dom"/>
</dbReference>
<dbReference type="InterPro" id="IPR029787">
    <property type="entry name" value="Nucleotide_cyclase"/>
</dbReference>
<dbReference type="InterPro" id="IPR013655">
    <property type="entry name" value="PAS_fold_3"/>
</dbReference>
<dbReference type="NCBIfam" id="TIGR00254">
    <property type="entry name" value="GGDEF"/>
    <property type="match status" value="1"/>
</dbReference>
<dbReference type="PANTHER" id="PTHR44757:SF2">
    <property type="entry name" value="BIOFILM ARCHITECTURE MAINTENANCE PROTEIN MBAA"/>
    <property type="match status" value="1"/>
</dbReference>
<dbReference type="SMART" id="SM00267">
    <property type="entry name" value="GGDEF"/>
    <property type="match status" value="1"/>
</dbReference>
<dbReference type="OrthoDB" id="9759607at2"/>
<dbReference type="AlphaFoldDB" id="A0A5J6SIZ4"/>
<gene>
    <name evidence="2" type="ORF">PB01_01425</name>
</gene>
<dbReference type="Gene3D" id="3.30.450.20">
    <property type="entry name" value="PAS domain"/>
    <property type="match status" value="1"/>
</dbReference>
<dbReference type="Proteomes" id="UP000325517">
    <property type="component" value="Chromosome"/>
</dbReference>
<dbReference type="Pfam" id="PF08447">
    <property type="entry name" value="PAS_3"/>
    <property type="match status" value="1"/>
</dbReference>
<dbReference type="PANTHER" id="PTHR44757">
    <property type="entry name" value="DIGUANYLATE CYCLASE DGCP"/>
    <property type="match status" value="1"/>
</dbReference>
<dbReference type="PROSITE" id="PS50887">
    <property type="entry name" value="GGDEF"/>
    <property type="match status" value="1"/>
</dbReference>
<evidence type="ECO:0000313" key="3">
    <source>
        <dbReference type="Proteomes" id="UP000325517"/>
    </source>
</evidence>
<sequence length="320" mass="37557">MLKIVILLILGLIIICYKLNSARIKLQQQVKHLSPMIQTVENSKDILYYLEIKPRLKYQYLSPVIENFLGINSLEEHLKNPDYYYEIVHPDDYNMAVEKLSGKTDFSKPIITRMRNDEGKYLWFEEYATPIYENGEFIAIHGVHRNIDDRILLQQQLEYKVTHDALTDIYNREHFENQLQRYNEKIDVSIAIIICDLDELKMINDHYGHKVGDNLIQESAKLLMQCANEEVKDEDEVEVARIGGDEFAITLINTDPLQVETFLVKVQNRIDHFNEETDTFNIKMSKGHAYHFSSIGKMEQLFVEADSKMYKEKNNKVTSR</sequence>
<dbReference type="InterPro" id="IPR052155">
    <property type="entry name" value="Biofilm_reg_signaling"/>
</dbReference>
<accession>A0A5J6SIZ4</accession>
<dbReference type="SUPFAM" id="SSF55073">
    <property type="entry name" value="Nucleotide cyclase"/>
    <property type="match status" value="1"/>
</dbReference>
<dbReference type="CDD" id="cd01949">
    <property type="entry name" value="GGDEF"/>
    <property type="match status" value="1"/>
</dbReference>
<dbReference type="InterPro" id="IPR035965">
    <property type="entry name" value="PAS-like_dom_sf"/>
</dbReference>
<name>A0A5J6SIZ4_9BACI</name>
<dbReference type="RefSeq" id="WP_151698525.1">
    <property type="nucleotide sequence ID" value="NZ_CP031223.1"/>
</dbReference>
<proteinExistence type="predicted"/>
<dbReference type="InterPro" id="IPR001610">
    <property type="entry name" value="PAC"/>
</dbReference>